<feature type="region of interest" description="Disordered" evidence="1">
    <location>
        <begin position="1"/>
        <end position="81"/>
    </location>
</feature>
<name>M3XVR7_MUSPF</name>
<dbReference type="InParanoid" id="M3XVR7"/>
<protein>
    <submittedName>
        <fullName evidence="2">Uncharacterized protein</fullName>
    </submittedName>
</protein>
<dbReference type="HOGENOM" id="CLU_1948149_0_0_1"/>
<sequence length="129" mass="14088">MHTHIQTHTINFEAPPPPLPHSQPLRVRRSASGRRKSRAPDQRLVPASGERPAAPPSDAGWWGCRPGPGAQSRRNEAHMSGVPSALPVARTALSGAQAFPALDLFPPIEPKHSPPKTCHLRYELSRRPL</sequence>
<dbReference type="Ensembl" id="ENSMPUT00000003232.1">
    <property type="protein sequence ID" value="ENSMPUP00000003167.1"/>
    <property type="gene ID" value="ENSMPUG00000003200.1"/>
</dbReference>
<organism evidence="2">
    <name type="scientific">Mustela putorius furo</name>
    <name type="common">European domestic ferret</name>
    <name type="synonym">Mustela furo</name>
    <dbReference type="NCBI Taxonomy" id="9669"/>
    <lineage>
        <taxon>Eukaryota</taxon>
        <taxon>Metazoa</taxon>
        <taxon>Chordata</taxon>
        <taxon>Craniata</taxon>
        <taxon>Vertebrata</taxon>
        <taxon>Euteleostomi</taxon>
        <taxon>Mammalia</taxon>
        <taxon>Eutheria</taxon>
        <taxon>Laurasiatheria</taxon>
        <taxon>Carnivora</taxon>
        <taxon>Caniformia</taxon>
        <taxon>Musteloidea</taxon>
        <taxon>Mustelidae</taxon>
        <taxon>Mustelinae</taxon>
        <taxon>Mustela</taxon>
    </lineage>
</organism>
<dbReference type="EMBL" id="AEYP01071583">
    <property type="status" value="NOT_ANNOTATED_CDS"/>
    <property type="molecule type" value="Genomic_DNA"/>
</dbReference>
<feature type="compositionally biased region" description="Basic residues" evidence="1">
    <location>
        <begin position="26"/>
        <end position="37"/>
    </location>
</feature>
<accession>M3XVR7</accession>
<dbReference type="AlphaFoldDB" id="M3XVR7"/>
<reference evidence="2" key="1">
    <citation type="submission" date="2024-06" db="UniProtKB">
        <authorList>
            <consortium name="Ensembl"/>
        </authorList>
    </citation>
    <scope>IDENTIFICATION</scope>
</reference>
<evidence type="ECO:0000313" key="2">
    <source>
        <dbReference type="Ensembl" id="ENSMPUP00000003167.1"/>
    </source>
</evidence>
<proteinExistence type="predicted"/>
<feature type="compositionally biased region" description="Polar residues" evidence="1">
    <location>
        <begin position="1"/>
        <end position="10"/>
    </location>
</feature>
<evidence type="ECO:0000256" key="1">
    <source>
        <dbReference type="SAM" id="MobiDB-lite"/>
    </source>
</evidence>